<sequence length="147" mass="15891">MRPSTTTQRPSLGVGIIVRRADGAILCGKRKGGHAPFWSIPGGHVEAGESFEAAAKRELQEETSLSVPEVKVIGLTNNLKTFALEGIHSVSVCVLADYTGGEVINTEPDKCDGWEWFLPTDLPQPHFDASEQSIHCLLSGNFYQPTA</sequence>
<dbReference type="PROSITE" id="PS51462">
    <property type="entry name" value="NUDIX"/>
    <property type="match status" value="1"/>
</dbReference>
<dbReference type="PANTHER" id="PTHR16099:SF5">
    <property type="entry name" value="NUCLEOTIDE TRIPHOSPHATE DIPHOSPHATASE NUDT15"/>
    <property type="match status" value="1"/>
</dbReference>
<dbReference type="Gene3D" id="3.90.79.10">
    <property type="entry name" value="Nucleoside Triphosphate Pyrophosphohydrolase"/>
    <property type="match status" value="1"/>
</dbReference>
<evidence type="ECO:0000313" key="4">
    <source>
        <dbReference type="Proteomes" id="UP000501602"/>
    </source>
</evidence>
<dbReference type="PANTHER" id="PTHR16099">
    <property type="entry name" value="8-OXO-DGTP DIPHOSPHATES NUDT15"/>
    <property type="match status" value="1"/>
</dbReference>
<dbReference type="InterPro" id="IPR015797">
    <property type="entry name" value="NUDIX_hydrolase-like_dom_sf"/>
</dbReference>
<dbReference type="KEGG" id="fes:HER31_05320"/>
<name>A0A6H1UIB0_9GAMM</name>
<dbReference type="GO" id="GO:0016787">
    <property type="term" value="F:hydrolase activity"/>
    <property type="evidence" value="ECO:0007669"/>
    <property type="project" value="UniProtKB-KW"/>
</dbReference>
<gene>
    <name evidence="3" type="ORF">HER31_05320</name>
</gene>
<dbReference type="CDD" id="cd04678">
    <property type="entry name" value="NUDIX_MTH2_Nudt15"/>
    <property type="match status" value="1"/>
</dbReference>
<keyword evidence="1" id="KW-0378">Hydrolase</keyword>
<dbReference type="SUPFAM" id="SSF55811">
    <property type="entry name" value="Nudix"/>
    <property type="match status" value="1"/>
</dbReference>
<dbReference type="InterPro" id="IPR020476">
    <property type="entry name" value="Nudix_hydrolase"/>
</dbReference>
<dbReference type="AlphaFoldDB" id="A0A6H1UIB0"/>
<evidence type="ECO:0000259" key="2">
    <source>
        <dbReference type="PROSITE" id="PS51462"/>
    </source>
</evidence>
<dbReference type="InterPro" id="IPR000086">
    <property type="entry name" value="NUDIX_hydrolase_dom"/>
</dbReference>
<reference evidence="3 4" key="1">
    <citation type="submission" date="2020-04" db="EMBL/GenBank/DDBJ databases">
        <title>Ferrimonas sp. S7 isolated from sea water.</title>
        <authorList>
            <person name="Bae S.S."/>
            <person name="Baek K."/>
        </authorList>
    </citation>
    <scope>NUCLEOTIDE SEQUENCE [LARGE SCALE GENOMIC DNA]</scope>
    <source>
        <strain evidence="3 4">S7</strain>
    </source>
</reference>
<proteinExistence type="predicted"/>
<evidence type="ECO:0000256" key="1">
    <source>
        <dbReference type="ARBA" id="ARBA00022801"/>
    </source>
</evidence>
<dbReference type="Proteomes" id="UP000501602">
    <property type="component" value="Chromosome"/>
</dbReference>
<organism evidence="3 4">
    <name type="scientific">Ferrimonas lipolytica</name>
    <dbReference type="NCBI Taxonomy" id="2724191"/>
    <lineage>
        <taxon>Bacteria</taxon>
        <taxon>Pseudomonadati</taxon>
        <taxon>Pseudomonadota</taxon>
        <taxon>Gammaproteobacteria</taxon>
        <taxon>Alteromonadales</taxon>
        <taxon>Ferrimonadaceae</taxon>
        <taxon>Ferrimonas</taxon>
    </lineage>
</organism>
<protein>
    <submittedName>
        <fullName evidence="3">NUDIX domain-containing protein</fullName>
    </submittedName>
</protein>
<feature type="domain" description="Nudix hydrolase" evidence="2">
    <location>
        <begin position="7"/>
        <end position="142"/>
    </location>
</feature>
<accession>A0A6H1UIB0</accession>
<evidence type="ECO:0000313" key="3">
    <source>
        <dbReference type="EMBL" id="QIZ78821.1"/>
    </source>
</evidence>
<dbReference type="Pfam" id="PF00293">
    <property type="entry name" value="NUDIX"/>
    <property type="match status" value="1"/>
</dbReference>
<keyword evidence="4" id="KW-1185">Reference proteome</keyword>
<dbReference type="EMBL" id="CP051180">
    <property type="protein sequence ID" value="QIZ78821.1"/>
    <property type="molecule type" value="Genomic_DNA"/>
</dbReference>
<dbReference type="PRINTS" id="PR00502">
    <property type="entry name" value="NUDIXFAMILY"/>
</dbReference>